<protein>
    <submittedName>
        <fullName evidence="9">Arabinose ABC transporter permease</fullName>
    </submittedName>
</protein>
<dbReference type="GO" id="GO:0005886">
    <property type="term" value="C:plasma membrane"/>
    <property type="evidence" value="ECO:0007669"/>
    <property type="project" value="UniProtKB-SubCell"/>
</dbReference>
<evidence type="ECO:0000313" key="10">
    <source>
        <dbReference type="Proteomes" id="UP000078463"/>
    </source>
</evidence>
<keyword evidence="6 7" id="KW-0472">Membrane</keyword>
<evidence type="ECO:0000259" key="8">
    <source>
        <dbReference type="PROSITE" id="PS50850"/>
    </source>
</evidence>
<dbReference type="AlphaFoldDB" id="A0A191UEF5"/>
<evidence type="ECO:0000256" key="7">
    <source>
        <dbReference type="SAM" id="Phobius"/>
    </source>
</evidence>
<evidence type="ECO:0000256" key="1">
    <source>
        <dbReference type="ARBA" id="ARBA00004651"/>
    </source>
</evidence>
<dbReference type="PROSITE" id="PS50850">
    <property type="entry name" value="MFS"/>
    <property type="match status" value="1"/>
</dbReference>
<evidence type="ECO:0000256" key="2">
    <source>
        <dbReference type="ARBA" id="ARBA00022448"/>
    </source>
</evidence>
<dbReference type="OrthoDB" id="9775268at2"/>
<dbReference type="SUPFAM" id="SSF103473">
    <property type="entry name" value="MFS general substrate transporter"/>
    <property type="match status" value="1"/>
</dbReference>
<dbReference type="EMBL" id="CP015922">
    <property type="protein sequence ID" value="ANI99276.1"/>
    <property type="molecule type" value="Genomic_DNA"/>
</dbReference>
<keyword evidence="5 7" id="KW-1133">Transmembrane helix</keyword>
<keyword evidence="10" id="KW-1185">Reference proteome</keyword>
<organism evidence="9 10">
    <name type="scientific">Polynucleobacter wuianus</name>
    <dbReference type="NCBI Taxonomy" id="1743168"/>
    <lineage>
        <taxon>Bacteria</taxon>
        <taxon>Pseudomonadati</taxon>
        <taxon>Pseudomonadota</taxon>
        <taxon>Betaproteobacteria</taxon>
        <taxon>Burkholderiales</taxon>
        <taxon>Burkholderiaceae</taxon>
        <taxon>Polynucleobacter</taxon>
    </lineage>
</organism>
<dbReference type="STRING" id="1743168.A8O14_03685"/>
<feature type="transmembrane region" description="Helical" evidence="7">
    <location>
        <begin position="234"/>
        <end position="255"/>
    </location>
</feature>
<evidence type="ECO:0000256" key="4">
    <source>
        <dbReference type="ARBA" id="ARBA00022692"/>
    </source>
</evidence>
<dbReference type="GO" id="GO:0022857">
    <property type="term" value="F:transmembrane transporter activity"/>
    <property type="evidence" value="ECO:0007669"/>
    <property type="project" value="InterPro"/>
</dbReference>
<dbReference type="Proteomes" id="UP000078463">
    <property type="component" value="Chromosome"/>
</dbReference>
<dbReference type="Gene3D" id="1.20.1250.20">
    <property type="entry name" value="MFS general substrate transporter like domains"/>
    <property type="match status" value="1"/>
</dbReference>
<dbReference type="PANTHER" id="PTHR23513">
    <property type="entry name" value="INTEGRAL MEMBRANE EFFLUX PROTEIN-RELATED"/>
    <property type="match status" value="1"/>
</dbReference>
<dbReference type="PANTHER" id="PTHR23513:SF11">
    <property type="entry name" value="STAPHYLOFERRIN A TRANSPORTER"/>
    <property type="match status" value="1"/>
</dbReference>
<reference evidence="10" key="1">
    <citation type="submission" date="2016-05" db="EMBL/GenBank/DDBJ databases">
        <title>Polynucleobacter sp. QLW-P1FAT50C-4 genome.</title>
        <authorList>
            <person name="Hahn M.W."/>
        </authorList>
    </citation>
    <scope>NUCLEOTIDE SEQUENCE [LARGE SCALE GENOMIC DNA]</scope>
    <source>
        <strain evidence="10">QLW-P1FAT50C-4</strain>
    </source>
</reference>
<feature type="transmembrane region" description="Helical" evidence="7">
    <location>
        <begin position="88"/>
        <end position="109"/>
    </location>
</feature>
<feature type="transmembrane region" description="Helical" evidence="7">
    <location>
        <begin position="267"/>
        <end position="288"/>
    </location>
</feature>
<dbReference type="InterPro" id="IPR020846">
    <property type="entry name" value="MFS_dom"/>
</dbReference>
<dbReference type="KEGG" id="pwu:A8O14_03685"/>
<evidence type="ECO:0000256" key="5">
    <source>
        <dbReference type="ARBA" id="ARBA00022989"/>
    </source>
</evidence>
<dbReference type="CDD" id="cd06173">
    <property type="entry name" value="MFS_MefA_like"/>
    <property type="match status" value="1"/>
</dbReference>
<keyword evidence="4 7" id="KW-0812">Transmembrane</keyword>
<comment type="subcellular location">
    <subcellularLocation>
        <location evidence="1">Cell membrane</location>
        <topology evidence="1">Multi-pass membrane protein</topology>
    </subcellularLocation>
</comment>
<proteinExistence type="predicted"/>
<sequence>MSTPPLLPSRIPLWLTPLKIPVFRALWTTWLVANVCMYTNDVAAAWMMTSLTTSATLIALVQTAANLPVLLLGLPSGALADILNRKHFLVFTQLWLAINATLLFVSSVFNLLNPIFLLLLTFINGVGLAMRWPVYAAIVPDLVPRDNLHLALGLNSIAMNASRILGPLIAGLIIAGIGTEYVFALNMVLSLAMTTIVLRWKNESYISTLPGERFFGAMRVGAQYVRQSKPMRSILIRSFLFYMQSSSLLALLPVIAKSHFDGDANTFTLLLSCLGFGAIIVGSQLNYLRDKFTPQQMASFGIIFLSISSAGVVLVPNLWYAAPIMVLSGMSWFSVGNTLSTASQLSLPNWIRARGMSFYQMSLMGGSALGAFVWGKITNSTDVTTGVVASAIFGILALLLIRKHRIHGHEAEDLSPVCPIERPHPSRDIDPHEGPVMISIEYHIRKEQADVFRKLMAKTRRSRLKQGALSWSLFEDAEHAGKFLEYFVFETWADYLRRFDRFTADDLAMQEERHRLHIDSSPPKLTRRIATQLKQ</sequence>
<dbReference type="InterPro" id="IPR010290">
    <property type="entry name" value="TM_effector"/>
</dbReference>
<feature type="domain" description="Major facilitator superfamily (MFS) profile" evidence="8">
    <location>
        <begin position="22"/>
        <end position="406"/>
    </location>
</feature>
<name>A0A191UEF5_9BURK</name>
<feature type="transmembrane region" description="Helical" evidence="7">
    <location>
        <begin position="383"/>
        <end position="401"/>
    </location>
</feature>
<feature type="transmembrane region" description="Helical" evidence="7">
    <location>
        <begin position="300"/>
        <end position="320"/>
    </location>
</feature>
<evidence type="ECO:0000256" key="6">
    <source>
        <dbReference type="ARBA" id="ARBA00023136"/>
    </source>
</evidence>
<dbReference type="Pfam" id="PF05977">
    <property type="entry name" value="MFS_3"/>
    <property type="match status" value="1"/>
</dbReference>
<dbReference type="InterPro" id="IPR036259">
    <property type="entry name" value="MFS_trans_sf"/>
</dbReference>
<evidence type="ECO:0000313" key="9">
    <source>
        <dbReference type="EMBL" id="ANI99276.1"/>
    </source>
</evidence>
<gene>
    <name evidence="9" type="ORF">A8O14_03685</name>
</gene>
<feature type="transmembrane region" description="Helical" evidence="7">
    <location>
        <begin position="115"/>
        <end position="138"/>
    </location>
</feature>
<feature type="transmembrane region" description="Helical" evidence="7">
    <location>
        <begin position="55"/>
        <end position="76"/>
    </location>
</feature>
<keyword evidence="2" id="KW-0813">Transport</keyword>
<keyword evidence="3" id="KW-1003">Cell membrane</keyword>
<accession>A0A191UEF5</accession>
<dbReference type="RefSeq" id="WP_068948280.1">
    <property type="nucleotide sequence ID" value="NZ_CP015922.1"/>
</dbReference>
<evidence type="ECO:0000256" key="3">
    <source>
        <dbReference type="ARBA" id="ARBA00022475"/>
    </source>
</evidence>